<dbReference type="GO" id="GO:0016887">
    <property type="term" value="F:ATP hydrolysis activity"/>
    <property type="evidence" value="ECO:0007669"/>
    <property type="project" value="InterPro"/>
</dbReference>
<dbReference type="GO" id="GO:0005524">
    <property type="term" value="F:ATP binding"/>
    <property type="evidence" value="ECO:0007669"/>
    <property type="project" value="UniProtKB-KW"/>
</dbReference>
<evidence type="ECO:0000256" key="6">
    <source>
        <dbReference type="ARBA" id="ARBA00022967"/>
    </source>
</evidence>
<keyword evidence="11" id="KW-1185">Reference proteome</keyword>
<feature type="domain" description="ABC transporter" evidence="9">
    <location>
        <begin position="24"/>
        <end position="245"/>
    </location>
</feature>
<protein>
    <recommendedName>
        <fullName evidence="9">ABC transporter domain-containing protein</fullName>
    </recommendedName>
</protein>
<evidence type="ECO:0000313" key="10">
    <source>
        <dbReference type="EMBL" id="KKK38785.1"/>
    </source>
</evidence>
<dbReference type="OrthoDB" id="9778870at2"/>
<dbReference type="SUPFAM" id="SSF52540">
    <property type="entry name" value="P-loop containing nucleoside triphosphate hydrolases"/>
    <property type="match status" value="1"/>
</dbReference>
<evidence type="ECO:0000256" key="2">
    <source>
        <dbReference type="ARBA" id="ARBA00022448"/>
    </source>
</evidence>
<keyword evidence="8" id="KW-1133">Transmembrane helix</keyword>
<keyword evidence="6" id="KW-1278">Translocase</keyword>
<evidence type="ECO:0000256" key="1">
    <source>
        <dbReference type="ARBA" id="ARBA00005417"/>
    </source>
</evidence>
<evidence type="ECO:0000313" key="11">
    <source>
        <dbReference type="Proteomes" id="UP000034166"/>
    </source>
</evidence>
<dbReference type="Pfam" id="PF00005">
    <property type="entry name" value="ABC_tran"/>
    <property type="match status" value="1"/>
</dbReference>
<reference evidence="10 11" key="1">
    <citation type="submission" date="2015-04" db="EMBL/GenBank/DDBJ databases">
        <title>Taxonomic description and genome sequence of Bacillus campisalis sp. nov., a novel member of the genus Bacillus isolated from solar saltern.</title>
        <authorList>
            <person name="Mathan Kumar R."/>
            <person name="Kaur G."/>
            <person name="Kumar A."/>
            <person name="Singh N.K."/>
            <person name="Kaur N."/>
            <person name="Kumar N."/>
            <person name="Mayilraj S."/>
        </authorList>
    </citation>
    <scope>NUCLEOTIDE SEQUENCE [LARGE SCALE GENOMIC DNA]</scope>
    <source>
        <strain evidence="10 11">SA2-6</strain>
    </source>
</reference>
<evidence type="ECO:0000256" key="8">
    <source>
        <dbReference type="SAM" id="Phobius"/>
    </source>
</evidence>
<keyword evidence="5" id="KW-0067">ATP-binding</keyword>
<dbReference type="PANTHER" id="PTHR46743:SF2">
    <property type="entry name" value="TEICHOIC ACIDS EXPORT ATP-BINDING PROTEIN TAGH"/>
    <property type="match status" value="1"/>
</dbReference>
<dbReference type="RefSeq" id="WP_046523089.1">
    <property type="nucleotide sequence ID" value="NZ_LAYY01000006.1"/>
</dbReference>
<dbReference type="InterPro" id="IPR027417">
    <property type="entry name" value="P-loop_NTPase"/>
</dbReference>
<organism evidence="10 11">
    <name type="scientific">Mesobacillus campisalis</name>
    <dbReference type="NCBI Taxonomy" id="1408103"/>
    <lineage>
        <taxon>Bacteria</taxon>
        <taxon>Bacillati</taxon>
        <taxon>Bacillota</taxon>
        <taxon>Bacilli</taxon>
        <taxon>Bacillales</taxon>
        <taxon>Bacillaceae</taxon>
        <taxon>Mesobacillus</taxon>
    </lineage>
</organism>
<dbReference type="PROSITE" id="PS50893">
    <property type="entry name" value="ABC_TRANSPORTER_2"/>
    <property type="match status" value="1"/>
</dbReference>
<feature type="transmembrane region" description="Helical" evidence="8">
    <location>
        <begin position="292"/>
        <end position="313"/>
    </location>
</feature>
<dbReference type="PANTHER" id="PTHR46743">
    <property type="entry name" value="TEICHOIC ACIDS EXPORT ATP-BINDING PROTEIN TAGH"/>
    <property type="match status" value="1"/>
</dbReference>
<dbReference type="Gene3D" id="3.40.50.300">
    <property type="entry name" value="P-loop containing nucleotide triphosphate hydrolases"/>
    <property type="match status" value="1"/>
</dbReference>
<dbReference type="InterPro" id="IPR050683">
    <property type="entry name" value="Bact_Polysacc_Export_ATP-bd"/>
</dbReference>
<keyword evidence="4" id="KW-0547">Nucleotide-binding</keyword>
<comment type="caution">
    <text evidence="10">The sequence shown here is derived from an EMBL/GenBank/DDBJ whole genome shotgun (WGS) entry which is preliminary data.</text>
</comment>
<evidence type="ECO:0000256" key="4">
    <source>
        <dbReference type="ARBA" id="ARBA00022741"/>
    </source>
</evidence>
<dbReference type="SMART" id="SM00382">
    <property type="entry name" value="AAA"/>
    <property type="match status" value="1"/>
</dbReference>
<dbReference type="CDD" id="cd03220">
    <property type="entry name" value="ABC_KpsT_Wzt"/>
    <property type="match status" value="1"/>
</dbReference>
<dbReference type="AlphaFoldDB" id="A0A0M2T1U2"/>
<evidence type="ECO:0000256" key="7">
    <source>
        <dbReference type="ARBA" id="ARBA00023136"/>
    </source>
</evidence>
<dbReference type="GO" id="GO:0016020">
    <property type="term" value="C:membrane"/>
    <property type="evidence" value="ECO:0007669"/>
    <property type="project" value="InterPro"/>
</dbReference>
<dbReference type="InterPro" id="IPR003593">
    <property type="entry name" value="AAA+_ATPase"/>
</dbReference>
<keyword evidence="7 8" id="KW-0472">Membrane</keyword>
<name>A0A0M2T1U2_9BACI</name>
<dbReference type="EMBL" id="LAYY01000006">
    <property type="protein sequence ID" value="KKK38785.1"/>
    <property type="molecule type" value="Genomic_DNA"/>
</dbReference>
<keyword evidence="2" id="KW-0813">Transport</keyword>
<sequence length="542" mass="61621">MNQKPKVIFKNVSKKYTLQKGKIDRLLELIKTEKSQPSFYALRNISFTVYEGETIGIIGINGSGKSTMSNLLAQVVPPTDGQIQVFGETSLIAIAVGLNNNLTGLENIELKCLMHGMKKEDIKQIQPKIIEFAELGDFIDQPVKSYSSGMKSRLGFAISAHTNPDIMVIDEALSVGDQTFYQKCINKMNEFKSQGKTIFFISHSASQVRSFCDRVIWLNNGELVEFGDSTTVIANYLKFIKWFNELSEDEKKSYKKEQMIKQKKENNKDVPLTIKTNSRKFRSNKQKKRNKAVVGQFIFLVTLFIFSTFLMLFNHQFQFSNIESDQSINNRTKNETKESGSIESPEKVDKKGYITKEQLEIVDKSSNSSVTLGFMDEVYVKEIVGEDYKVMIGDIKGGVKKENIFIPNEKIAESTININDFINGFPDSTKSAYEFYLLFLNTTPEKIEGALNGKTGEREDKIGNRYFSYGMVEYRINPKNHSDSLIIKDFSPDSINMAKIQGNSSYKSENEQFIFVSANDYLYILNLLDNELIIRLRGNGSL</sequence>
<dbReference type="FunFam" id="3.40.50.300:FF:003010">
    <property type="entry name" value="Teichoic acids export ATP-binding protein TagH"/>
    <property type="match status" value="1"/>
</dbReference>
<dbReference type="InterPro" id="IPR015860">
    <property type="entry name" value="ABC_transpr_TagH-like"/>
</dbReference>
<comment type="similarity">
    <text evidence="1">Belongs to the ABC transporter superfamily.</text>
</comment>
<dbReference type="InterPro" id="IPR017871">
    <property type="entry name" value="ABC_transporter-like_CS"/>
</dbReference>
<evidence type="ECO:0000256" key="5">
    <source>
        <dbReference type="ARBA" id="ARBA00022840"/>
    </source>
</evidence>
<evidence type="ECO:0000259" key="9">
    <source>
        <dbReference type="PROSITE" id="PS50893"/>
    </source>
</evidence>
<proteinExistence type="inferred from homology"/>
<gene>
    <name evidence="10" type="ORF">WQ57_07340</name>
</gene>
<accession>A0A0M2T1U2</accession>
<dbReference type="PROSITE" id="PS00211">
    <property type="entry name" value="ABC_TRANSPORTER_1"/>
    <property type="match status" value="1"/>
</dbReference>
<dbReference type="PATRIC" id="fig|1408103.3.peg.1654"/>
<keyword evidence="8" id="KW-0812">Transmembrane</keyword>
<keyword evidence="3" id="KW-1003">Cell membrane</keyword>
<dbReference type="InterPro" id="IPR003439">
    <property type="entry name" value="ABC_transporter-like_ATP-bd"/>
</dbReference>
<dbReference type="Proteomes" id="UP000034166">
    <property type="component" value="Unassembled WGS sequence"/>
</dbReference>
<dbReference type="GO" id="GO:0140359">
    <property type="term" value="F:ABC-type transporter activity"/>
    <property type="evidence" value="ECO:0007669"/>
    <property type="project" value="InterPro"/>
</dbReference>
<evidence type="ECO:0000256" key="3">
    <source>
        <dbReference type="ARBA" id="ARBA00022475"/>
    </source>
</evidence>